<protein>
    <submittedName>
        <fullName evidence="2">Uncharacterized protein</fullName>
    </submittedName>
</protein>
<evidence type="ECO:0000313" key="2">
    <source>
        <dbReference type="EMBL" id="CAI0651579.1"/>
    </source>
</evidence>
<reference evidence="2" key="1">
    <citation type="submission" date="2022-08" db="EMBL/GenBank/DDBJ databases">
        <authorList>
            <person name="Giroux E."/>
            <person name="Giroux E."/>
        </authorList>
    </citation>
    <scope>NUCLEOTIDE SEQUENCE</scope>
    <source>
        <strain evidence="2">H1091258</strain>
    </source>
</reference>
<feature type="compositionally biased region" description="Low complexity" evidence="1">
    <location>
        <begin position="175"/>
        <end position="188"/>
    </location>
</feature>
<evidence type="ECO:0000256" key="1">
    <source>
        <dbReference type="SAM" id="MobiDB-lite"/>
    </source>
</evidence>
<dbReference type="AlphaFoldDB" id="A0A9W4S1L0"/>
<comment type="caution">
    <text evidence="2">The sequence shown here is derived from an EMBL/GenBank/DDBJ whole genome shotgun (WGS) entry which is preliminary data.</text>
</comment>
<keyword evidence="3" id="KW-1185">Reference proteome</keyword>
<feature type="region of interest" description="Disordered" evidence="1">
    <location>
        <begin position="153"/>
        <end position="198"/>
    </location>
</feature>
<evidence type="ECO:0000313" key="3">
    <source>
        <dbReference type="Proteomes" id="UP001152533"/>
    </source>
</evidence>
<accession>A0A9W4S1L0</accession>
<feature type="compositionally biased region" description="Acidic residues" evidence="1">
    <location>
        <begin position="164"/>
        <end position="174"/>
    </location>
</feature>
<dbReference type="EMBL" id="CAMGZC010001113">
    <property type="protein sequence ID" value="CAI0651579.1"/>
    <property type="molecule type" value="Genomic_DNA"/>
</dbReference>
<organism evidence="2 3">
    <name type="scientific">Colletotrichum noveboracense</name>
    <dbReference type="NCBI Taxonomy" id="2664923"/>
    <lineage>
        <taxon>Eukaryota</taxon>
        <taxon>Fungi</taxon>
        <taxon>Dikarya</taxon>
        <taxon>Ascomycota</taxon>
        <taxon>Pezizomycotina</taxon>
        <taxon>Sordariomycetes</taxon>
        <taxon>Hypocreomycetidae</taxon>
        <taxon>Glomerellales</taxon>
        <taxon>Glomerellaceae</taxon>
        <taxon>Colletotrichum</taxon>
        <taxon>Colletotrichum gloeosporioides species complex</taxon>
    </lineage>
</organism>
<dbReference type="Proteomes" id="UP001152533">
    <property type="component" value="Unassembled WGS sequence"/>
</dbReference>
<proteinExistence type="predicted"/>
<name>A0A9W4S1L0_9PEZI</name>
<gene>
    <name evidence="2" type="ORF">CGXH109_LOCUS107936</name>
</gene>
<sequence>MASQNLLPAPHSILYEAKYCLWRAGSESYRWGFFLYRTTYVNQALWERYLEHIRGCIDAQLNFETEFDKERLMRHFRLNVIEDPTLDNAPVELVRQRFMTWVSALPPEGCQQQDVPPIQHRDPVLFSYPLYAVEDGQHDDDASDLVFVKAINAEQPWTRNGSEDKEEDMDEEENGQNINQHGGNNNMQKDNQHDPEYY</sequence>